<organism evidence="3 4">
    <name type="scientific">Microbispora cellulosiformans</name>
    <dbReference type="NCBI Taxonomy" id="2614688"/>
    <lineage>
        <taxon>Bacteria</taxon>
        <taxon>Bacillati</taxon>
        <taxon>Actinomycetota</taxon>
        <taxon>Actinomycetes</taxon>
        <taxon>Streptosporangiales</taxon>
        <taxon>Streptosporangiaceae</taxon>
        <taxon>Microbispora</taxon>
    </lineage>
</organism>
<evidence type="ECO:0000313" key="3">
    <source>
        <dbReference type="EMBL" id="KAA9376425.1"/>
    </source>
</evidence>
<dbReference type="GO" id="GO:0051604">
    <property type="term" value="P:protein maturation"/>
    <property type="evidence" value="ECO:0007669"/>
    <property type="project" value="TreeGrafter"/>
</dbReference>
<keyword evidence="4" id="KW-1185">Reference proteome</keyword>
<comment type="caution">
    <text evidence="3">The sequence shown here is derived from an EMBL/GenBank/DDBJ whole genome shotgun (WGS) entry which is preliminary data.</text>
</comment>
<dbReference type="PANTHER" id="PTHR42959">
    <property type="entry name" value="CARBAMOYLTRANSFERASE"/>
    <property type="match status" value="1"/>
</dbReference>
<dbReference type="PANTHER" id="PTHR42959:SF1">
    <property type="entry name" value="CARBAMOYLTRANSFERASE HYPF"/>
    <property type="match status" value="1"/>
</dbReference>
<dbReference type="GO" id="GO:0008270">
    <property type="term" value="F:zinc ion binding"/>
    <property type="evidence" value="ECO:0007669"/>
    <property type="project" value="InterPro"/>
</dbReference>
<dbReference type="InterPro" id="IPR051060">
    <property type="entry name" value="Carbamoyltrans_HypF-like"/>
</dbReference>
<dbReference type="Gene3D" id="3.90.870.30">
    <property type="match status" value="1"/>
</dbReference>
<protein>
    <recommendedName>
        <fullName evidence="2">Zinc finger HypF-type domain-containing protein</fullName>
    </recommendedName>
</protein>
<evidence type="ECO:0000259" key="2">
    <source>
        <dbReference type="Pfam" id="PF07503"/>
    </source>
</evidence>
<sequence length="324" mass="34515">MGILTSPGGRAAGASARAGSVPVNLDVHGLRKEHRICPDCVRELFDPRGRRHLYPLVRCRECGPPAGEPRVRPRALCEDCRRECDRPGSRRGPGDAAGCAACGPALRWDGLLGQDALAKAVEVIGAGGVVALRDGFADQIVCDAGAEPALARMDGAPGPVRVLVRHVSAARELANLSFLDIRALAGRSHPATLVRLREPRLPRAVRRATPDVDLFLPRTPLQHLLTSRFEGPLAVWDRCDEQALPYDGTLTVGLDLDLDHGFGHGFDRGLDHALDVPARSVSPAPRTSSPAWPVWTSPRQDGRPDPSSAPASAPVSTPVSPLAQ</sequence>
<evidence type="ECO:0000256" key="1">
    <source>
        <dbReference type="SAM" id="MobiDB-lite"/>
    </source>
</evidence>
<name>A0A5J5JXX7_9ACTN</name>
<proteinExistence type="predicted"/>
<dbReference type="EMBL" id="VYTZ01000008">
    <property type="protein sequence ID" value="KAA9376425.1"/>
    <property type="molecule type" value="Genomic_DNA"/>
</dbReference>
<dbReference type="SUPFAM" id="SSF55821">
    <property type="entry name" value="YrdC/RibB"/>
    <property type="match status" value="1"/>
</dbReference>
<evidence type="ECO:0000313" key="4">
    <source>
        <dbReference type="Proteomes" id="UP000327011"/>
    </source>
</evidence>
<feature type="region of interest" description="Disordered" evidence="1">
    <location>
        <begin position="279"/>
        <end position="324"/>
    </location>
</feature>
<gene>
    <name evidence="3" type="ORF">F5972_23720</name>
</gene>
<dbReference type="Proteomes" id="UP000327011">
    <property type="component" value="Unassembled WGS sequence"/>
</dbReference>
<dbReference type="InterPro" id="IPR011125">
    <property type="entry name" value="Znf_HypF"/>
</dbReference>
<feature type="compositionally biased region" description="Low complexity" evidence="1">
    <location>
        <begin position="306"/>
        <end position="324"/>
    </location>
</feature>
<dbReference type="Gene3D" id="3.30.110.120">
    <property type="match status" value="1"/>
</dbReference>
<dbReference type="InterPro" id="IPR017945">
    <property type="entry name" value="DHBP_synth_RibB-like_a/b_dom"/>
</dbReference>
<accession>A0A5J5JXX7</accession>
<dbReference type="Pfam" id="PF07503">
    <property type="entry name" value="zf-HYPF"/>
    <property type="match status" value="1"/>
</dbReference>
<feature type="domain" description="Zinc finger HypF-type" evidence="2">
    <location>
        <begin position="36"/>
        <end position="65"/>
    </location>
</feature>
<reference evidence="3 4" key="1">
    <citation type="submission" date="2019-09" db="EMBL/GenBank/DDBJ databases">
        <title>Screening of Novel Bioactive Compounds from Soil-Associated.</title>
        <authorList>
            <person name="Gong X."/>
        </authorList>
    </citation>
    <scope>NUCLEOTIDE SEQUENCE [LARGE SCALE GENOMIC DNA]</scope>
    <source>
        <strain evidence="3 4">Gxj-6</strain>
    </source>
</reference>
<dbReference type="GO" id="GO:0016743">
    <property type="term" value="F:carboxyl- or carbamoyltransferase activity"/>
    <property type="evidence" value="ECO:0007669"/>
    <property type="project" value="TreeGrafter"/>
</dbReference>
<dbReference type="RefSeq" id="WP_150935962.1">
    <property type="nucleotide sequence ID" value="NZ_VYTZ01000008.1"/>
</dbReference>
<dbReference type="AlphaFoldDB" id="A0A5J5JXX7"/>